<name>A0ABU3FDV6_9ENTE</name>
<proteinExistence type="predicted"/>
<comment type="caution">
    <text evidence="2">The sequence shown here is derived from an EMBL/GenBank/DDBJ whole genome shotgun (WGS) entry which is preliminary data.</text>
</comment>
<dbReference type="InterPro" id="IPR000182">
    <property type="entry name" value="GNAT_dom"/>
</dbReference>
<evidence type="ECO:0000259" key="1">
    <source>
        <dbReference type="Pfam" id="PF13673"/>
    </source>
</evidence>
<dbReference type="InterPro" id="IPR016181">
    <property type="entry name" value="Acyl_CoA_acyltransferase"/>
</dbReference>
<reference evidence="2" key="1">
    <citation type="submission" date="2023-03" db="EMBL/GenBank/DDBJ databases">
        <authorList>
            <person name="Shen W."/>
            <person name="Cai J."/>
        </authorList>
    </citation>
    <scope>NUCLEOTIDE SEQUENCE</scope>
    <source>
        <strain evidence="2">P66-3</strain>
    </source>
</reference>
<gene>
    <name evidence="2" type="ORF">P7H27_13025</name>
</gene>
<dbReference type="SUPFAM" id="SSF55729">
    <property type="entry name" value="Acyl-CoA N-acyltransferases (Nat)"/>
    <property type="match status" value="1"/>
</dbReference>
<evidence type="ECO:0000313" key="2">
    <source>
        <dbReference type="EMBL" id="MDT2760675.1"/>
    </source>
</evidence>
<dbReference type="Pfam" id="PF13673">
    <property type="entry name" value="Acetyltransf_10"/>
    <property type="match status" value="1"/>
</dbReference>
<organism evidence="2 3">
    <name type="scientific">Enterococcus xiangfangensis</name>
    <dbReference type="NCBI Taxonomy" id="1296537"/>
    <lineage>
        <taxon>Bacteria</taxon>
        <taxon>Bacillati</taxon>
        <taxon>Bacillota</taxon>
        <taxon>Bacilli</taxon>
        <taxon>Lactobacillales</taxon>
        <taxon>Enterococcaceae</taxon>
        <taxon>Enterococcus</taxon>
    </lineage>
</organism>
<protein>
    <recommendedName>
        <fullName evidence="1">N-acetyltransferase domain-containing protein</fullName>
    </recommendedName>
</protein>
<dbReference type="Proteomes" id="UP001181046">
    <property type="component" value="Unassembled WGS sequence"/>
</dbReference>
<feature type="domain" description="N-acetyltransferase" evidence="1">
    <location>
        <begin position="17"/>
        <end position="75"/>
    </location>
</feature>
<accession>A0ABU3FDV6</accession>
<evidence type="ECO:0000313" key="3">
    <source>
        <dbReference type="Proteomes" id="UP001181046"/>
    </source>
</evidence>
<dbReference type="RefSeq" id="WP_311830528.1">
    <property type="nucleotide sequence ID" value="NZ_JARQAJ010000012.1"/>
</dbReference>
<keyword evidence="3" id="KW-1185">Reference proteome</keyword>
<sequence length="81" mass="9151">MEILTPLGILIVYLFIKIIRRKGIAIAILESSTDAAISTHASITAKTFFEKRGYKVIKEQIVDRQGITLINYVIERQTCVI</sequence>
<dbReference type="EMBL" id="JARQAJ010000012">
    <property type="protein sequence ID" value="MDT2760675.1"/>
    <property type="molecule type" value="Genomic_DNA"/>
</dbReference>
<dbReference type="Gene3D" id="3.40.630.30">
    <property type="match status" value="1"/>
</dbReference>